<dbReference type="GO" id="GO:0008168">
    <property type="term" value="F:methyltransferase activity"/>
    <property type="evidence" value="ECO:0007669"/>
    <property type="project" value="UniProtKB-KW"/>
</dbReference>
<dbReference type="Gene3D" id="3.40.50.150">
    <property type="entry name" value="Vaccinia Virus protein VP39"/>
    <property type="match status" value="1"/>
</dbReference>
<evidence type="ECO:0000313" key="1">
    <source>
        <dbReference type="EMBL" id="MDV2078299.1"/>
    </source>
</evidence>
<protein>
    <submittedName>
        <fullName evidence="1">Methyltransferase</fullName>
    </submittedName>
</protein>
<keyword evidence="2" id="KW-1185">Reference proteome</keyword>
<organism evidence="1 2">
    <name type="scientific">Marinobacter xestospongiae</name>
    <dbReference type="NCBI Taxonomy" id="994319"/>
    <lineage>
        <taxon>Bacteria</taxon>
        <taxon>Pseudomonadati</taxon>
        <taxon>Pseudomonadota</taxon>
        <taxon>Gammaproteobacteria</taxon>
        <taxon>Pseudomonadales</taxon>
        <taxon>Marinobacteraceae</taxon>
        <taxon>Marinobacter</taxon>
    </lineage>
</organism>
<dbReference type="Gene3D" id="1.10.10.10">
    <property type="entry name" value="Winged helix-like DNA-binding domain superfamily/Winged helix DNA-binding domain"/>
    <property type="match status" value="1"/>
</dbReference>
<dbReference type="RefSeq" id="WP_316973092.1">
    <property type="nucleotide sequence ID" value="NZ_JAWIIJ010000003.1"/>
</dbReference>
<evidence type="ECO:0000313" key="2">
    <source>
        <dbReference type="Proteomes" id="UP001269819"/>
    </source>
</evidence>
<reference evidence="1 2" key="1">
    <citation type="submission" date="2023-10" db="EMBL/GenBank/DDBJ databases">
        <title>Characteristics and mechanism of a salt-tolerant marine origin heterotrophic nitrifying- aerobic denitrifying bacteria Marinobacter xestospongiae HN1.</title>
        <authorList>
            <person name="Qi R."/>
        </authorList>
    </citation>
    <scope>NUCLEOTIDE SEQUENCE [LARGE SCALE GENOMIC DNA]</scope>
    <source>
        <strain evidence="1 2">HN1</strain>
    </source>
</reference>
<dbReference type="InterPro" id="IPR036388">
    <property type="entry name" value="WH-like_DNA-bd_sf"/>
</dbReference>
<keyword evidence="1" id="KW-0489">Methyltransferase</keyword>
<name>A0ABU3VVJ5_9GAMM</name>
<sequence>MPTSHNHPLQPFWQLAGAAVQGATLDLALAHQLPHRLQRPHTADDLAAALGWQSQPTRVVLDQLWGLGLLQRWPGPDGHRYQSSALAARYFSPDSADDCSQAWQFRHQALALSRQDLEARLRGEAQAPATASPAQGPADAQAAWARAAQQQIAAEQRAVTVPAVLEHLTTLPPLAPATRLLDLGGGPGLVAIALAQHYPSLTGVVFDLPASAAVAAGNIRQAELTGRLAAVGGRADEDDLQGPYDLIWCSSVLHFLPDPLAMLARLAEALAPGGRLICAHAERPASAEAAAAVLPFYSPMLLRGRYLPEPGAIEAALRQLGLADRRTALSHRFPMAPLWLHSGTRPA</sequence>
<dbReference type="CDD" id="cd02440">
    <property type="entry name" value="AdoMet_MTases"/>
    <property type="match status" value="1"/>
</dbReference>
<dbReference type="Proteomes" id="UP001269819">
    <property type="component" value="Unassembled WGS sequence"/>
</dbReference>
<gene>
    <name evidence="1" type="ORF">RYS15_06360</name>
</gene>
<dbReference type="EMBL" id="JAWIIJ010000003">
    <property type="protein sequence ID" value="MDV2078299.1"/>
    <property type="molecule type" value="Genomic_DNA"/>
</dbReference>
<comment type="caution">
    <text evidence="1">The sequence shown here is derived from an EMBL/GenBank/DDBJ whole genome shotgun (WGS) entry which is preliminary data.</text>
</comment>
<keyword evidence="1" id="KW-0808">Transferase</keyword>
<dbReference type="InterPro" id="IPR036390">
    <property type="entry name" value="WH_DNA-bd_sf"/>
</dbReference>
<dbReference type="GO" id="GO:0032259">
    <property type="term" value="P:methylation"/>
    <property type="evidence" value="ECO:0007669"/>
    <property type="project" value="UniProtKB-KW"/>
</dbReference>
<dbReference type="InterPro" id="IPR029063">
    <property type="entry name" value="SAM-dependent_MTases_sf"/>
</dbReference>
<dbReference type="Pfam" id="PF13489">
    <property type="entry name" value="Methyltransf_23"/>
    <property type="match status" value="1"/>
</dbReference>
<proteinExistence type="predicted"/>
<dbReference type="SUPFAM" id="SSF53335">
    <property type="entry name" value="S-adenosyl-L-methionine-dependent methyltransferases"/>
    <property type="match status" value="1"/>
</dbReference>
<dbReference type="PANTHER" id="PTHR43591:SF99">
    <property type="entry name" value="OS06G0646000 PROTEIN"/>
    <property type="match status" value="1"/>
</dbReference>
<dbReference type="PANTHER" id="PTHR43591">
    <property type="entry name" value="METHYLTRANSFERASE"/>
    <property type="match status" value="1"/>
</dbReference>
<dbReference type="SUPFAM" id="SSF46785">
    <property type="entry name" value="Winged helix' DNA-binding domain"/>
    <property type="match status" value="1"/>
</dbReference>
<accession>A0ABU3VVJ5</accession>